<dbReference type="PROSITE" id="PS50026">
    <property type="entry name" value="EGF_3"/>
    <property type="match status" value="1"/>
</dbReference>
<protein>
    <recommendedName>
        <fullName evidence="9">EGF-like domain-containing protein</fullName>
    </recommendedName>
</protein>
<dbReference type="GO" id="GO:0030247">
    <property type="term" value="F:polysaccharide binding"/>
    <property type="evidence" value="ECO:0007669"/>
    <property type="project" value="InterPro"/>
</dbReference>
<keyword evidence="6" id="KW-0067">ATP-binding</keyword>
<evidence type="ECO:0000256" key="8">
    <source>
        <dbReference type="SAM" id="SignalP"/>
    </source>
</evidence>
<keyword evidence="7" id="KW-1133">Transmembrane helix</keyword>
<feature type="transmembrane region" description="Helical" evidence="7">
    <location>
        <begin position="386"/>
        <end position="405"/>
    </location>
</feature>
<keyword evidence="2 5" id="KW-0245">EGF-like domain</keyword>
<dbReference type="SUPFAM" id="SSF56112">
    <property type="entry name" value="Protein kinase-like (PK-like)"/>
    <property type="match status" value="1"/>
</dbReference>
<dbReference type="SUPFAM" id="SSF57196">
    <property type="entry name" value="EGF/Laminin"/>
    <property type="match status" value="1"/>
</dbReference>
<dbReference type="Gene3D" id="2.10.25.10">
    <property type="entry name" value="Laminin"/>
    <property type="match status" value="1"/>
</dbReference>
<dbReference type="STRING" id="200361.A0A453MNF2"/>
<evidence type="ECO:0000256" key="3">
    <source>
        <dbReference type="ARBA" id="ARBA00022729"/>
    </source>
</evidence>
<feature type="signal peptide" evidence="8">
    <location>
        <begin position="1"/>
        <end position="29"/>
    </location>
</feature>
<dbReference type="GO" id="GO:0005509">
    <property type="term" value="F:calcium ion binding"/>
    <property type="evidence" value="ECO:0007669"/>
    <property type="project" value="InterPro"/>
</dbReference>
<dbReference type="AlphaFoldDB" id="A0A453MNF2"/>
<evidence type="ECO:0000256" key="4">
    <source>
        <dbReference type="ARBA" id="ARBA00023157"/>
    </source>
</evidence>
<dbReference type="PANTHER" id="PTHR33491">
    <property type="entry name" value="OSJNBA0016N04.9 PROTEIN"/>
    <property type="match status" value="1"/>
</dbReference>
<keyword evidence="3 8" id="KW-0732">Signal</keyword>
<dbReference type="InterPro" id="IPR001881">
    <property type="entry name" value="EGF-like_Ca-bd_dom"/>
</dbReference>
<dbReference type="Proteomes" id="UP000015105">
    <property type="component" value="Chromosome 6D"/>
</dbReference>
<name>A0A453MNF2_AEGTS</name>
<dbReference type="Gramene" id="AET6Gv20004500.4">
    <property type="protein sequence ID" value="AET6Gv20004500.4"/>
    <property type="gene ID" value="AET6Gv20004500"/>
</dbReference>
<dbReference type="InterPro" id="IPR018097">
    <property type="entry name" value="EGF_Ca-bd_CS"/>
</dbReference>
<dbReference type="PROSITE" id="PS01187">
    <property type="entry name" value="EGF_CA"/>
    <property type="match status" value="1"/>
</dbReference>
<feature type="chain" id="PRO_5019376383" description="EGF-like domain-containing protein" evidence="8">
    <location>
        <begin position="30"/>
        <end position="480"/>
    </location>
</feature>
<sequence>MRSPVSQFHSQQLLLPVILVLILAAAAEGQLPAARRGCRDKCGNMSVPFPFGIGPGCFRHGFKVLCNHSFHPPRAFLLDKRKSLKYVRQEYFSSSFLETWSPPLELMSISVATGEARAYALVSSLCSRNITGDNLYMVQHMDFSGTPFGVSATRNVLIGVGLAVEPELTYRPLNRGSYTDLSCRAQEVWSSLDATNGSCTGWGCCEIPFPPLGGLGKTFRLSVKDDGYNPRWRTNPCNYGMLVERSRYNFSTLDMQGNWTLLKRFSRGVHLALDFAIGNTSCPAEGQPSPPDYACVSGNSSCANADAADTPAYVCKCWDKYTGNPYLPNGCQDIDECKQPQLYPCQNGRICKNRIGGYDCPCKFGMKSDGKAGTCTHVLLTTAAKATMGSILGILVMAVLFVVILHKEKKKTKEFYKKNGCPTLEKANVIKLFKKEELKPILKSSNLIGKGCFGEVYKGLLDNKNVAIKKPINGSVLESD</sequence>
<reference evidence="10" key="3">
    <citation type="journal article" date="2017" name="Nature">
        <title>Genome sequence of the progenitor of the wheat D genome Aegilops tauschii.</title>
        <authorList>
            <person name="Luo M.C."/>
            <person name="Gu Y.Q."/>
            <person name="Puiu D."/>
            <person name="Wang H."/>
            <person name="Twardziok S.O."/>
            <person name="Deal K.R."/>
            <person name="Huo N."/>
            <person name="Zhu T."/>
            <person name="Wang L."/>
            <person name="Wang Y."/>
            <person name="McGuire P.E."/>
            <person name="Liu S."/>
            <person name="Long H."/>
            <person name="Ramasamy R.K."/>
            <person name="Rodriguez J.C."/>
            <person name="Van S.L."/>
            <person name="Yuan L."/>
            <person name="Wang Z."/>
            <person name="Xia Z."/>
            <person name="Xiao L."/>
            <person name="Anderson O.D."/>
            <person name="Ouyang S."/>
            <person name="Liang Y."/>
            <person name="Zimin A.V."/>
            <person name="Pertea G."/>
            <person name="Qi P."/>
            <person name="Bennetzen J.L."/>
            <person name="Dai X."/>
            <person name="Dawson M.W."/>
            <person name="Muller H.G."/>
            <person name="Kugler K."/>
            <person name="Rivarola-Duarte L."/>
            <person name="Spannagl M."/>
            <person name="Mayer K.F.X."/>
            <person name="Lu F.H."/>
            <person name="Bevan M.W."/>
            <person name="Leroy P."/>
            <person name="Li P."/>
            <person name="You F.M."/>
            <person name="Sun Q."/>
            <person name="Liu Z."/>
            <person name="Lyons E."/>
            <person name="Wicker T."/>
            <person name="Salzberg S.L."/>
            <person name="Devos K.M."/>
            <person name="Dvorak J."/>
        </authorList>
    </citation>
    <scope>NUCLEOTIDE SEQUENCE [LARGE SCALE GENOMIC DNA]</scope>
    <source>
        <strain evidence="10">cv. AL8/78</strain>
    </source>
</reference>
<keyword evidence="7" id="KW-0812">Transmembrane</keyword>
<dbReference type="InterPro" id="IPR049883">
    <property type="entry name" value="NOTCH1_EGF-like"/>
</dbReference>
<reference evidence="11" key="2">
    <citation type="journal article" date="2017" name="Nat. Plants">
        <title>The Aegilops tauschii genome reveals multiple impacts of transposons.</title>
        <authorList>
            <person name="Zhao G."/>
            <person name="Zou C."/>
            <person name="Li K."/>
            <person name="Wang K."/>
            <person name="Li T."/>
            <person name="Gao L."/>
            <person name="Zhang X."/>
            <person name="Wang H."/>
            <person name="Yang Z."/>
            <person name="Liu X."/>
            <person name="Jiang W."/>
            <person name="Mao L."/>
            <person name="Kong X."/>
            <person name="Jiao Y."/>
            <person name="Jia J."/>
        </authorList>
    </citation>
    <scope>NUCLEOTIDE SEQUENCE [LARGE SCALE GENOMIC DNA]</scope>
    <source>
        <strain evidence="11">cv. AL8/78</strain>
    </source>
</reference>
<proteinExistence type="predicted"/>
<reference evidence="10" key="4">
    <citation type="submission" date="2019-03" db="UniProtKB">
        <authorList>
            <consortium name="EnsemblPlants"/>
        </authorList>
    </citation>
    <scope>IDENTIFICATION</scope>
</reference>
<dbReference type="InterPro" id="IPR017441">
    <property type="entry name" value="Protein_kinase_ATP_BS"/>
</dbReference>
<dbReference type="CDD" id="cd00054">
    <property type="entry name" value="EGF_CA"/>
    <property type="match status" value="1"/>
</dbReference>
<comment type="caution">
    <text evidence="5">Lacks conserved residue(s) required for the propagation of feature annotation.</text>
</comment>
<reference evidence="11" key="1">
    <citation type="journal article" date="2014" name="Science">
        <title>Ancient hybridizations among the ancestral genomes of bread wheat.</title>
        <authorList>
            <consortium name="International Wheat Genome Sequencing Consortium,"/>
            <person name="Marcussen T."/>
            <person name="Sandve S.R."/>
            <person name="Heier L."/>
            <person name="Spannagl M."/>
            <person name="Pfeifer M."/>
            <person name="Jakobsen K.S."/>
            <person name="Wulff B.B."/>
            <person name="Steuernagel B."/>
            <person name="Mayer K.F."/>
            <person name="Olsen O.A."/>
        </authorList>
    </citation>
    <scope>NUCLEOTIDE SEQUENCE [LARGE SCALE GENOMIC DNA]</scope>
    <source>
        <strain evidence="11">cv. AL8/78</strain>
    </source>
</reference>
<dbReference type="Pfam" id="PF07645">
    <property type="entry name" value="EGF_CA"/>
    <property type="match status" value="1"/>
</dbReference>
<dbReference type="InterPro" id="IPR000742">
    <property type="entry name" value="EGF"/>
</dbReference>
<dbReference type="GO" id="GO:0005524">
    <property type="term" value="F:ATP binding"/>
    <property type="evidence" value="ECO:0007669"/>
    <property type="project" value="UniProtKB-UniRule"/>
</dbReference>
<dbReference type="SMART" id="SM00179">
    <property type="entry name" value="EGF_CA"/>
    <property type="match status" value="1"/>
</dbReference>
<keyword evidence="4" id="KW-1015">Disulfide bond</keyword>
<dbReference type="EnsemblPlants" id="AET6Gv20004500.4">
    <property type="protein sequence ID" value="AET6Gv20004500.4"/>
    <property type="gene ID" value="AET6Gv20004500"/>
</dbReference>
<evidence type="ECO:0000313" key="10">
    <source>
        <dbReference type="EnsemblPlants" id="AET6Gv20004500.4"/>
    </source>
</evidence>
<dbReference type="Pfam" id="PF13947">
    <property type="entry name" value="GUB_WAK_bind"/>
    <property type="match status" value="1"/>
</dbReference>
<dbReference type="PROSITE" id="PS00107">
    <property type="entry name" value="PROTEIN_KINASE_ATP"/>
    <property type="match status" value="1"/>
</dbReference>
<feature type="domain" description="EGF-like" evidence="9">
    <location>
        <begin position="333"/>
        <end position="376"/>
    </location>
</feature>
<organism evidence="10 11">
    <name type="scientific">Aegilops tauschii subsp. strangulata</name>
    <name type="common">Goatgrass</name>
    <dbReference type="NCBI Taxonomy" id="200361"/>
    <lineage>
        <taxon>Eukaryota</taxon>
        <taxon>Viridiplantae</taxon>
        <taxon>Streptophyta</taxon>
        <taxon>Embryophyta</taxon>
        <taxon>Tracheophyta</taxon>
        <taxon>Spermatophyta</taxon>
        <taxon>Magnoliopsida</taxon>
        <taxon>Liliopsida</taxon>
        <taxon>Poales</taxon>
        <taxon>Poaceae</taxon>
        <taxon>BOP clade</taxon>
        <taxon>Pooideae</taxon>
        <taxon>Triticodae</taxon>
        <taxon>Triticeae</taxon>
        <taxon>Triticinae</taxon>
        <taxon>Aegilops</taxon>
    </lineage>
</organism>
<keyword evidence="11" id="KW-1185">Reference proteome</keyword>
<dbReference type="InterPro" id="IPR011009">
    <property type="entry name" value="Kinase-like_dom_sf"/>
</dbReference>
<feature type="binding site" evidence="6">
    <location>
        <position position="470"/>
    </location>
    <ligand>
        <name>ATP</name>
        <dbReference type="ChEBI" id="CHEBI:30616"/>
    </ligand>
</feature>
<evidence type="ECO:0000256" key="6">
    <source>
        <dbReference type="PROSITE-ProRule" id="PRU10141"/>
    </source>
</evidence>
<dbReference type="Gene3D" id="3.30.200.20">
    <property type="entry name" value="Phosphorylase Kinase, domain 1"/>
    <property type="match status" value="1"/>
</dbReference>
<evidence type="ECO:0000259" key="9">
    <source>
        <dbReference type="PROSITE" id="PS50026"/>
    </source>
</evidence>
<evidence type="ECO:0000256" key="5">
    <source>
        <dbReference type="PROSITE-ProRule" id="PRU00076"/>
    </source>
</evidence>
<dbReference type="InterPro" id="IPR000152">
    <property type="entry name" value="EGF-type_Asp/Asn_hydroxyl_site"/>
</dbReference>
<dbReference type="PROSITE" id="PS00010">
    <property type="entry name" value="ASX_HYDROXYL"/>
    <property type="match status" value="1"/>
</dbReference>
<dbReference type="InterPro" id="IPR025287">
    <property type="entry name" value="WAK_GUB"/>
</dbReference>
<evidence type="ECO:0000256" key="7">
    <source>
        <dbReference type="SAM" id="Phobius"/>
    </source>
</evidence>
<evidence type="ECO:0000313" key="11">
    <source>
        <dbReference type="Proteomes" id="UP000015105"/>
    </source>
</evidence>
<evidence type="ECO:0000256" key="1">
    <source>
        <dbReference type="ARBA" id="ARBA00004167"/>
    </source>
</evidence>
<accession>A0A453MNF2</accession>
<comment type="subcellular location">
    <subcellularLocation>
        <location evidence="1">Membrane</location>
        <topology evidence="1">Single-pass membrane protein</topology>
    </subcellularLocation>
</comment>
<keyword evidence="7" id="KW-0472">Membrane</keyword>
<dbReference type="GO" id="GO:0016020">
    <property type="term" value="C:membrane"/>
    <property type="evidence" value="ECO:0007669"/>
    <property type="project" value="UniProtKB-SubCell"/>
</dbReference>
<keyword evidence="6" id="KW-0547">Nucleotide-binding</keyword>
<evidence type="ECO:0000256" key="2">
    <source>
        <dbReference type="ARBA" id="ARBA00022536"/>
    </source>
</evidence>
<reference evidence="10" key="5">
    <citation type="journal article" date="2021" name="G3 (Bethesda)">
        <title>Aegilops tauschii genome assembly Aet v5.0 features greater sequence contiguity and improved annotation.</title>
        <authorList>
            <person name="Wang L."/>
            <person name="Zhu T."/>
            <person name="Rodriguez J.C."/>
            <person name="Deal K.R."/>
            <person name="Dubcovsky J."/>
            <person name="McGuire P.E."/>
            <person name="Lux T."/>
            <person name="Spannagl M."/>
            <person name="Mayer K.F.X."/>
            <person name="Baldrich P."/>
            <person name="Meyers B.C."/>
            <person name="Huo N."/>
            <person name="Gu Y.Q."/>
            <person name="Zhou H."/>
            <person name="Devos K.M."/>
            <person name="Bennetzen J.L."/>
            <person name="Unver T."/>
            <person name="Budak H."/>
            <person name="Gulick P.J."/>
            <person name="Galiba G."/>
            <person name="Kalapos B."/>
            <person name="Nelson D.R."/>
            <person name="Li P."/>
            <person name="You F.M."/>
            <person name="Luo M.C."/>
            <person name="Dvorak J."/>
        </authorList>
    </citation>
    <scope>NUCLEOTIDE SEQUENCE [LARGE SCALE GENOMIC DNA]</scope>
    <source>
        <strain evidence="10">cv. AL8/78</strain>
    </source>
</reference>